<dbReference type="GO" id="GO:0004857">
    <property type="term" value="F:enzyme inhibitor activity"/>
    <property type="evidence" value="ECO:0007669"/>
    <property type="project" value="Ensembl"/>
</dbReference>
<evidence type="ECO:0000256" key="2">
    <source>
        <dbReference type="ARBA" id="ARBA00022553"/>
    </source>
</evidence>
<feature type="region of interest" description="Disordered" evidence="5">
    <location>
        <begin position="119"/>
        <end position="207"/>
    </location>
</feature>
<evidence type="ECO:0000256" key="1">
    <source>
        <dbReference type="ARBA" id="ARBA00022448"/>
    </source>
</evidence>
<dbReference type="CTD" id="9546"/>
<dbReference type="InterPro" id="IPR051230">
    <property type="entry name" value="APP-Binding"/>
</dbReference>
<feature type="compositionally biased region" description="Polar residues" evidence="5">
    <location>
        <begin position="1"/>
        <end position="12"/>
    </location>
</feature>
<keyword evidence="4" id="KW-0653">Protein transport</keyword>
<dbReference type="Gene3D" id="2.30.29.30">
    <property type="entry name" value="Pleckstrin-homology domain (PH domain)/Phosphotyrosine-binding domain (PTB)"/>
    <property type="match status" value="1"/>
</dbReference>
<reference evidence="8" key="2">
    <citation type="submission" date="2025-09" db="UniProtKB">
        <authorList>
            <consortium name="Ensembl"/>
        </authorList>
    </citation>
    <scope>IDENTIFICATION</scope>
</reference>
<dbReference type="KEGG" id="mleu:105530093"/>
<dbReference type="STRING" id="9568.ENSMLEP00000027693"/>
<feature type="domain" description="PID" evidence="6">
    <location>
        <begin position="217"/>
        <end position="253"/>
    </location>
</feature>
<dbReference type="GeneTree" id="ENSGT00940000160384"/>
<dbReference type="GO" id="GO:0019899">
    <property type="term" value="F:enzyme binding"/>
    <property type="evidence" value="ECO:0007669"/>
    <property type="project" value="Ensembl"/>
</dbReference>
<evidence type="ECO:0000256" key="3">
    <source>
        <dbReference type="ARBA" id="ARBA00022737"/>
    </source>
</evidence>
<evidence type="ECO:0000259" key="7">
    <source>
        <dbReference type="PROSITE" id="PS50106"/>
    </source>
</evidence>
<dbReference type="InterPro" id="IPR001478">
    <property type="entry name" value="PDZ"/>
</dbReference>
<dbReference type="GO" id="GO:0015031">
    <property type="term" value="P:protein transport"/>
    <property type="evidence" value="ECO:0007669"/>
    <property type="project" value="UniProtKB-KW"/>
</dbReference>
<name>A0A2K5ZIT1_MANLE</name>
<feature type="domain" description="PDZ" evidence="7">
    <location>
        <begin position="390"/>
        <end position="466"/>
    </location>
</feature>
<protein>
    <submittedName>
        <fullName evidence="8">Amyloid beta protein binding family A member 3</fullName>
    </submittedName>
</protein>
<dbReference type="Proteomes" id="UP000233140">
    <property type="component" value="Unassembled WGS sequence"/>
</dbReference>
<dbReference type="Gene3D" id="2.30.42.10">
    <property type="match status" value="2"/>
</dbReference>
<evidence type="ECO:0000256" key="5">
    <source>
        <dbReference type="SAM" id="MobiDB-lite"/>
    </source>
</evidence>
<dbReference type="InterPro" id="IPR036034">
    <property type="entry name" value="PDZ_sf"/>
</dbReference>
<dbReference type="FunFam" id="2.30.42.10:FF:000159">
    <property type="entry name" value="amyloid beta A4 precursor protein-binding family A member 3"/>
    <property type="match status" value="1"/>
</dbReference>
<dbReference type="OrthoDB" id="5987010at2759"/>
<dbReference type="Pfam" id="PF00640">
    <property type="entry name" value="PID"/>
    <property type="match status" value="1"/>
</dbReference>
<evidence type="ECO:0000313" key="9">
    <source>
        <dbReference type="Proteomes" id="UP000233140"/>
    </source>
</evidence>
<dbReference type="SUPFAM" id="SSF50156">
    <property type="entry name" value="PDZ domain-like"/>
    <property type="match status" value="2"/>
</dbReference>
<feature type="compositionally biased region" description="Low complexity" evidence="5">
    <location>
        <begin position="156"/>
        <end position="174"/>
    </location>
</feature>
<feature type="compositionally biased region" description="Acidic residues" evidence="5">
    <location>
        <begin position="143"/>
        <end position="153"/>
    </location>
</feature>
<sequence>MDFPTISRSSSGLPAMDLEEPRDILVPSEDLTPHSQWDPVPGGPGSLSRMELDESSIQELVQQFEALPGDLVGPSPDGTPCPLHIATGHGLASQEIADAHGLLSAEAGRDDLLSLLHCEECSPSQPGPEEPLEPAPRLLQPPEDPDEDSDSPEWVEGASAEQGGSRSSSSSPEPWLETVPLVAPEEPPAGAQSPETLASYPAPQEVPGPCDHEDLLDGVIFGARYLGSTQLVSERNPPTSTRMAQAREAMDRVKAAAYSQFLRESGIDPSQVGVQSSPGPGHLHNGDLDHFSNSDNCREVLLEKRRGEGLGVALVESGWGSLLPTAVIANLLHGGPAERSGALSIGDRLTAINGTSLVGLPLAACQAAVRETKTQTSVTLSIVHCPPVTTAIIHRPHTREQLGFCVEDGIICSLLRGGIAERGGIRVGHRIIEINGQSVVATPHARIIELLTEAYGEVHIKTMPAATYRLLTGQEQPVYL</sequence>
<proteinExistence type="predicted"/>
<dbReference type="GO" id="GO:0001701">
    <property type="term" value="P:in utero embryonic development"/>
    <property type="evidence" value="ECO:0007669"/>
    <property type="project" value="Ensembl"/>
</dbReference>
<dbReference type="InterPro" id="IPR011993">
    <property type="entry name" value="PH-like_dom_sf"/>
</dbReference>
<dbReference type="RefSeq" id="XP_011822846.1">
    <property type="nucleotide sequence ID" value="XM_011967456.1"/>
</dbReference>
<keyword evidence="1" id="KW-0813">Transport</keyword>
<dbReference type="GO" id="GO:0010468">
    <property type="term" value="P:regulation of gene expression"/>
    <property type="evidence" value="ECO:0007669"/>
    <property type="project" value="Ensembl"/>
</dbReference>
<dbReference type="PROSITE" id="PS01179">
    <property type="entry name" value="PID"/>
    <property type="match status" value="1"/>
</dbReference>
<dbReference type="PROSITE" id="PS50106">
    <property type="entry name" value="PDZ"/>
    <property type="match status" value="2"/>
</dbReference>
<dbReference type="Pfam" id="PF00595">
    <property type="entry name" value="PDZ"/>
    <property type="match status" value="2"/>
</dbReference>
<dbReference type="FunFam" id="2.30.42.10:FF:000007">
    <property type="entry name" value="Amyloid beta A4 protein-binding family A member"/>
    <property type="match status" value="1"/>
</dbReference>
<dbReference type="SUPFAM" id="SSF50729">
    <property type="entry name" value="PH domain-like"/>
    <property type="match status" value="1"/>
</dbReference>
<dbReference type="GO" id="GO:0005886">
    <property type="term" value="C:plasma membrane"/>
    <property type="evidence" value="ECO:0007669"/>
    <property type="project" value="TreeGrafter"/>
</dbReference>
<dbReference type="GO" id="GO:0007268">
    <property type="term" value="P:chemical synaptic transmission"/>
    <property type="evidence" value="ECO:0007669"/>
    <property type="project" value="Ensembl"/>
</dbReference>
<evidence type="ECO:0000313" key="8">
    <source>
        <dbReference type="Ensembl" id="ENSMLEP00000027693.1"/>
    </source>
</evidence>
<dbReference type="OMA" id="AGDREHC"/>
<dbReference type="CDD" id="cd06793">
    <property type="entry name" value="PDZ2_APBA1_3-like"/>
    <property type="match status" value="1"/>
</dbReference>
<dbReference type="GO" id="GO:0043197">
    <property type="term" value="C:dendritic spine"/>
    <property type="evidence" value="ECO:0007669"/>
    <property type="project" value="TreeGrafter"/>
</dbReference>
<reference evidence="8" key="1">
    <citation type="submission" date="2025-08" db="UniProtKB">
        <authorList>
            <consortium name="Ensembl"/>
        </authorList>
    </citation>
    <scope>IDENTIFICATION</scope>
</reference>
<dbReference type="CDD" id="cd06720">
    <property type="entry name" value="PDZ1_APBA1_3-like"/>
    <property type="match status" value="1"/>
</dbReference>
<evidence type="ECO:0000259" key="6">
    <source>
        <dbReference type="PROSITE" id="PS01179"/>
    </source>
</evidence>
<keyword evidence="3" id="KW-0677">Repeat</keyword>
<dbReference type="SMART" id="SM00228">
    <property type="entry name" value="PDZ"/>
    <property type="match status" value="2"/>
</dbReference>
<dbReference type="GO" id="GO:0048471">
    <property type="term" value="C:perinuclear region of cytoplasm"/>
    <property type="evidence" value="ECO:0007669"/>
    <property type="project" value="Ensembl"/>
</dbReference>
<evidence type="ECO:0000256" key="4">
    <source>
        <dbReference type="ARBA" id="ARBA00022927"/>
    </source>
</evidence>
<dbReference type="PANTHER" id="PTHR12345">
    <property type="entry name" value="SYNTENIN RELATED"/>
    <property type="match status" value="1"/>
</dbReference>
<accession>A0A2K5ZIT1</accession>
<dbReference type="GO" id="GO:0001540">
    <property type="term" value="F:amyloid-beta binding"/>
    <property type="evidence" value="ECO:0007669"/>
    <property type="project" value="TreeGrafter"/>
</dbReference>
<organism evidence="8 9">
    <name type="scientific">Mandrillus leucophaeus</name>
    <name type="common">Drill</name>
    <name type="synonym">Papio leucophaeus</name>
    <dbReference type="NCBI Taxonomy" id="9568"/>
    <lineage>
        <taxon>Eukaryota</taxon>
        <taxon>Metazoa</taxon>
        <taxon>Chordata</taxon>
        <taxon>Craniata</taxon>
        <taxon>Vertebrata</taxon>
        <taxon>Euteleostomi</taxon>
        <taxon>Mammalia</taxon>
        <taxon>Eutheria</taxon>
        <taxon>Euarchontoglires</taxon>
        <taxon>Primates</taxon>
        <taxon>Haplorrhini</taxon>
        <taxon>Catarrhini</taxon>
        <taxon>Cercopithecidae</taxon>
        <taxon>Cercopithecinae</taxon>
        <taxon>Mandrillus</taxon>
    </lineage>
</organism>
<dbReference type="AlphaFoldDB" id="A0A2K5ZIT1"/>
<feature type="region of interest" description="Disordered" evidence="5">
    <location>
        <begin position="1"/>
        <end position="49"/>
    </location>
</feature>
<dbReference type="GeneID" id="105530093"/>
<keyword evidence="2" id="KW-0597">Phosphoprotein</keyword>
<dbReference type="InterPro" id="IPR006020">
    <property type="entry name" value="PTB/PI_dom"/>
</dbReference>
<feature type="domain" description="PDZ" evidence="7">
    <location>
        <begin position="299"/>
        <end position="384"/>
    </location>
</feature>
<dbReference type="PANTHER" id="PTHR12345:SF9">
    <property type="entry name" value="AMYLOID-BETA A4 PRECURSOR PROTEIN-BINDING FAMILY A MEMBER 3"/>
    <property type="match status" value="1"/>
</dbReference>
<gene>
    <name evidence="8" type="primary">APBA3</name>
</gene>
<dbReference type="Ensembl" id="ENSMLET00000051243.1">
    <property type="protein sequence ID" value="ENSMLEP00000027693.1"/>
    <property type="gene ID" value="ENSMLEG00000038059.1"/>
</dbReference>
<keyword evidence="9" id="KW-1185">Reference proteome</keyword>